<keyword evidence="5" id="KW-0564">Palmitate</keyword>
<dbReference type="Gene3D" id="3.30.300.30">
    <property type="match status" value="1"/>
</dbReference>
<evidence type="ECO:0000256" key="4">
    <source>
        <dbReference type="ARBA" id="ARBA00023136"/>
    </source>
</evidence>
<gene>
    <name evidence="11" type="ORF">F0U60_17230</name>
</gene>
<evidence type="ECO:0000256" key="3">
    <source>
        <dbReference type="ARBA" id="ARBA00022729"/>
    </source>
</evidence>
<comment type="subcellular location">
    <subcellularLocation>
        <location evidence="1">Cell outer membrane</location>
        <topology evidence="1">Lipid-anchor</topology>
    </subcellularLocation>
</comment>
<proteinExistence type="inferred from homology"/>
<keyword evidence="6" id="KW-0998">Cell outer membrane</keyword>
<evidence type="ECO:0000256" key="9">
    <source>
        <dbReference type="SAM" id="SignalP"/>
    </source>
</evidence>
<evidence type="ECO:0000313" key="12">
    <source>
        <dbReference type="Proteomes" id="UP001611383"/>
    </source>
</evidence>
<evidence type="ECO:0000256" key="8">
    <source>
        <dbReference type="SAM" id="Phobius"/>
    </source>
</evidence>
<dbReference type="InterPro" id="IPR043427">
    <property type="entry name" value="YscJ/FliF"/>
</dbReference>
<keyword evidence="4 8" id="KW-0472">Membrane</keyword>
<sequence>MTLRPYALAALLALAMGTGCTIDLQHDLSEQDANEIYVLLSKKGIAATKLKEEGGNELKFRIQVPKADAAQAAELLRAYSLPRPMEKGLSHFAKGGMVPTATEERAMLLKALGGEVSNALNKIDGVLEAQAIVMIPENNDLTQPENKPLPSASVFIKYRPGPKSEPPIKREDVQQFVSTAVPELKPEAVTVLLTPALAPDSEESPESMLKDVFGMRMTASSVGQFRMMAAVAVLLILASIGLAVWPMLRGGGGAAAGARARPKRE</sequence>
<evidence type="ECO:0000259" key="10">
    <source>
        <dbReference type="Pfam" id="PF01514"/>
    </source>
</evidence>
<evidence type="ECO:0000256" key="1">
    <source>
        <dbReference type="ARBA" id="ARBA00004459"/>
    </source>
</evidence>
<dbReference type="PANTHER" id="PTHR30046">
    <property type="entry name" value="FLAGELLAR M-RING PROTEIN"/>
    <property type="match status" value="1"/>
</dbReference>
<name>A0ABY9WPB3_9BACT</name>
<feature type="transmembrane region" description="Helical" evidence="8">
    <location>
        <begin position="225"/>
        <end position="245"/>
    </location>
</feature>
<evidence type="ECO:0000256" key="6">
    <source>
        <dbReference type="ARBA" id="ARBA00023237"/>
    </source>
</evidence>
<keyword evidence="7" id="KW-0449">Lipoprotein</keyword>
<evidence type="ECO:0000256" key="7">
    <source>
        <dbReference type="ARBA" id="ARBA00023288"/>
    </source>
</evidence>
<accession>A0ABY9WPB3</accession>
<feature type="domain" description="Flagellar M-ring N-terminal" evidence="10">
    <location>
        <begin position="24"/>
        <end position="192"/>
    </location>
</feature>
<organism evidence="11 12">
    <name type="scientific">Archangium minus</name>
    <dbReference type="NCBI Taxonomy" id="83450"/>
    <lineage>
        <taxon>Bacteria</taxon>
        <taxon>Pseudomonadati</taxon>
        <taxon>Myxococcota</taxon>
        <taxon>Myxococcia</taxon>
        <taxon>Myxococcales</taxon>
        <taxon>Cystobacterineae</taxon>
        <taxon>Archangiaceae</taxon>
        <taxon>Archangium</taxon>
    </lineage>
</organism>
<protein>
    <submittedName>
        <fullName evidence="11">Type III secretion protein</fullName>
    </submittedName>
</protein>
<feature type="signal peptide" evidence="9">
    <location>
        <begin position="1"/>
        <end position="21"/>
    </location>
</feature>
<reference evidence="11 12" key="1">
    <citation type="submission" date="2019-08" db="EMBL/GenBank/DDBJ databases">
        <title>Archangium and Cystobacter genomes.</title>
        <authorList>
            <person name="Chen I.-C.K."/>
            <person name="Wielgoss S."/>
        </authorList>
    </citation>
    <scope>NUCLEOTIDE SEQUENCE [LARGE SCALE GENOMIC DNA]</scope>
    <source>
        <strain evidence="11 12">Cbm 6</strain>
    </source>
</reference>
<dbReference type="Gene3D" id="3.30.70.1530">
    <property type="entry name" value="Hypothetical protein rpa1041"/>
    <property type="match status" value="1"/>
</dbReference>
<keyword evidence="3 9" id="KW-0732">Signal</keyword>
<keyword evidence="8" id="KW-0812">Transmembrane</keyword>
<keyword evidence="12" id="KW-1185">Reference proteome</keyword>
<dbReference type="RefSeq" id="WP_395820911.1">
    <property type="nucleotide sequence ID" value="NZ_CP043494.1"/>
</dbReference>
<feature type="chain" id="PRO_5047156271" evidence="9">
    <location>
        <begin position="22"/>
        <end position="265"/>
    </location>
</feature>
<dbReference type="PANTHER" id="PTHR30046:SF2">
    <property type="entry name" value="YOP PROTEINS TRANSLOCATION LIPOPROTEIN J"/>
    <property type="match status" value="1"/>
</dbReference>
<dbReference type="PROSITE" id="PS51257">
    <property type="entry name" value="PROKAR_LIPOPROTEIN"/>
    <property type="match status" value="1"/>
</dbReference>
<evidence type="ECO:0000256" key="2">
    <source>
        <dbReference type="ARBA" id="ARBA00009509"/>
    </source>
</evidence>
<comment type="similarity">
    <text evidence="2">Belongs to the YscJ lipoprotein family.</text>
</comment>
<dbReference type="InterPro" id="IPR045851">
    <property type="entry name" value="AMP-bd_C_sf"/>
</dbReference>
<dbReference type="EMBL" id="CP043494">
    <property type="protein sequence ID" value="WNG45647.1"/>
    <property type="molecule type" value="Genomic_DNA"/>
</dbReference>
<dbReference type="PRINTS" id="PR01338">
    <property type="entry name" value="TYPE3OMKPROT"/>
</dbReference>
<dbReference type="InterPro" id="IPR006182">
    <property type="entry name" value="FliF_N_dom"/>
</dbReference>
<dbReference type="Proteomes" id="UP001611383">
    <property type="component" value="Chromosome"/>
</dbReference>
<evidence type="ECO:0000256" key="5">
    <source>
        <dbReference type="ARBA" id="ARBA00023139"/>
    </source>
</evidence>
<keyword evidence="8" id="KW-1133">Transmembrane helix</keyword>
<dbReference type="InterPro" id="IPR003282">
    <property type="entry name" value="T3SS_SctJ"/>
</dbReference>
<dbReference type="Pfam" id="PF01514">
    <property type="entry name" value="YscJ_FliF"/>
    <property type="match status" value="1"/>
</dbReference>
<evidence type="ECO:0000313" key="11">
    <source>
        <dbReference type="EMBL" id="WNG45647.1"/>
    </source>
</evidence>